<feature type="transmembrane region" description="Helical" evidence="8">
    <location>
        <begin position="205"/>
        <end position="227"/>
    </location>
</feature>
<evidence type="ECO:0000259" key="10">
    <source>
        <dbReference type="Pfam" id="PF24878"/>
    </source>
</evidence>
<feature type="domain" description="Glycosyltransferase RgtA/B/C/D-like" evidence="9">
    <location>
        <begin position="64"/>
        <end position="218"/>
    </location>
</feature>
<feature type="transmembrane region" description="Helical" evidence="8">
    <location>
        <begin position="308"/>
        <end position="326"/>
    </location>
</feature>
<feature type="transmembrane region" description="Helical" evidence="8">
    <location>
        <begin position="332"/>
        <end position="349"/>
    </location>
</feature>
<dbReference type="InterPro" id="IPR056785">
    <property type="entry name" value="YkcA/B-like_C"/>
</dbReference>
<feature type="transmembrane region" description="Helical" evidence="8">
    <location>
        <begin position="411"/>
        <end position="429"/>
    </location>
</feature>
<dbReference type="InterPro" id="IPR038731">
    <property type="entry name" value="RgtA/B/C-like"/>
</dbReference>
<dbReference type="AlphaFoldDB" id="A0A2N3YGP6"/>
<keyword evidence="6 8" id="KW-1133">Transmembrane helix</keyword>
<evidence type="ECO:0000259" key="9">
    <source>
        <dbReference type="Pfam" id="PF13231"/>
    </source>
</evidence>
<keyword evidence="5 8" id="KW-0812">Transmembrane</keyword>
<dbReference type="OrthoDB" id="5241882at2"/>
<feature type="transmembrane region" description="Helical" evidence="8">
    <location>
        <begin position="80"/>
        <end position="102"/>
    </location>
</feature>
<proteinExistence type="predicted"/>
<keyword evidence="2" id="KW-1003">Cell membrane</keyword>
<evidence type="ECO:0000313" key="12">
    <source>
        <dbReference type="Proteomes" id="UP000233781"/>
    </source>
</evidence>
<dbReference type="GO" id="GO:0009103">
    <property type="term" value="P:lipopolysaccharide biosynthetic process"/>
    <property type="evidence" value="ECO:0007669"/>
    <property type="project" value="UniProtKB-ARBA"/>
</dbReference>
<keyword evidence="4 11" id="KW-0808">Transferase</keyword>
<dbReference type="GO" id="GO:0010041">
    <property type="term" value="P:response to iron(III) ion"/>
    <property type="evidence" value="ECO:0007669"/>
    <property type="project" value="TreeGrafter"/>
</dbReference>
<evidence type="ECO:0000256" key="6">
    <source>
        <dbReference type="ARBA" id="ARBA00022989"/>
    </source>
</evidence>
<dbReference type="Proteomes" id="UP000233781">
    <property type="component" value="Unassembled WGS sequence"/>
</dbReference>
<dbReference type="Pfam" id="PF24878">
    <property type="entry name" value="YkcB_C"/>
    <property type="match status" value="1"/>
</dbReference>
<reference evidence="11 12" key="1">
    <citation type="submission" date="2017-12" db="EMBL/GenBank/DDBJ databases">
        <title>Sequencing the genomes of 1000 Actinobacteria strains.</title>
        <authorList>
            <person name="Klenk H.-P."/>
        </authorList>
    </citation>
    <scope>NUCLEOTIDE SEQUENCE [LARGE SCALE GENOMIC DNA]</scope>
    <source>
        <strain evidence="11 12">DSM 12806</strain>
    </source>
</reference>
<protein>
    <submittedName>
        <fullName evidence="11">Dolichyl-phosphate-mannose-protein mannosyltransferase</fullName>
    </submittedName>
</protein>
<name>A0A2N3YGP6_9MICO</name>
<evidence type="ECO:0000256" key="5">
    <source>
        <dbReference type="ARBA" id="ARBA00022692"/>
    </source>
</evidence>
<comment type="caution">
    <text evidence="11">The sequence shown here is derived from an EMBL/GenBank/DDBJ whole genome shotgun (WGS) entry which is preliminary data.</text>
</comment>
<accession>A0A2N3YGP6</accession>
<feature type="transmembrane region" description="Helical" evidence="8">
    <location>
        <begin position="163"/>
        <end position="185"/>
    </location>
</feature>
<comment type="subcellular location">
    <subcellularLocation>
        <location evidence="1">Cell membrane</location>
        <topology evidence="1">Multi-pass membrane protein</topology>
    </subcellularLocation>
</comment>
<dbReference type="PANTHER" id="PTHR33908:SF3">
    <property type="entry name" value="UNDECAPRENYL PHOSPHATE-ALPHA-4-AMINO-4-DEOXY-L-ARABINOSE ARABINOSYL TRANSFERASE"/>
    <property type="match status" value="1"/>
</dbReference>
<sequence>MTGRRRGWAALGAVGLLALLASTWHLSRNGWGNVYYAGIAATGGRHLGAAFFGSLEPRSVVSTDKPPLGLWPMMLSVRLLGVRSVAVLLPQALVTAAAVVLLGHTVRRVAGLRAGVVAAVLLAVSPVTFALSRYDDPDTMLLLVSVVAAWAVAALADHPRRRLLVLLGGALGAAFLTKWLAGLVLAPAAGVALWRPLATQRLRAVVTVAVAAVVSGLWWVAVLAVLGPGRRPFADDSQGSLVELVLGSNGFARLEGRGGGSISGHPGLLRLFTPPFADQVTWFLPGALLALVLLALDRAVRGAERALVVLLGGWLVVAAMLFSAMGGAMHPYYTSYLAAPAAGLLGLAAGRVGRAWAPWRGAALVAVLGATGTAVLAATGRDLAWLAAVAGVATVAAVLALLLPEGRRPRLLPLAAFAAALAVLTGPVVTDAVTTQVVVNGADPRAGWSQAGATSVPPPALVAWLRARRSGDWAAAVPQASPAAQLQLASGLPVLPLGGFTGSSDAPTQGQLRSFVASGRLRYVVLLGQYRRYPLGTPPALAGHPVAAAVDWARRRGCPSVVAGVTVLDLADRTCRATAQ</sequence>
<feature type="transmembrane region" description="Helical" evidence="8">
    <location>
        <begin position="384"/>
        <end position="404"/>
    </location>
</feature>
<feature type="transmembrane region" description="Helical" evidence="8">
    <location>
        <begin position="361"/>
        <end position="378"/>
    </location>
</feature>
<gene>
    <name evidence="11" type="ORF">ATL31_0822</name>
</gene>
<dbReference type="EMBL" id="PJNE01000001">
    <property type="protein sequence ID" value="PKW26018.1"/>
    <property type="molecule type" value="Genomic_DNA"/>
</dbReference>
<organism evidence="11 12">
    <name type="scientific">Phycicoccus duodecadis</name>
    <dbReference type="NCBI Taxonomy" id="173053"/>
    <lineage>
        <taxon>Bacteria</taxon>
        <taxon>Bacillati</taxon>
        <taxon>Actinomycetota</taxon>
        <taxon>Actinomycetes</taxon>
        <taxon>Micrococcales</taxon>
        <taxon>Intrasporangiaceae</taxon>
        <taxon>Phycicoccus</taxon>
    </lineage>
</organism>
<evidence type="ECO:0000256" key="1">
    <source>
        <dbReference type="ARBA" id="ARBA00004651"/>
    </source>
</evidence>
<feature type="transmembrane region" description="Helical" evidence="8">
    <location>
        <begin position="114"/>
        <end position="134"/>
    </location>
</feature>
<dbReference type="InterPro" id="IPR050297">
    <property type="entry name" value="LipidA_mod_glycosyltrf_83"/>
</dbReference>
<dbReference type="Pfam" id="PF13231">
    <property type="entry name" value="PMT_2"/>
    <property type="match status" value="1"/>
</dbReference>
<keyword evidence="3 11" id="KW-0328">Glycosyltransferase</keyword>
<dbReference type="GO" id="GO:0005886">
    <property type="term" value="C:plasma membrane"/>
    <property type="evidence" value="ECO:0007669"/>
    <property type="project" value="UniProtKB-SubCell"/>
</dbReference>
<evidence type="ECO:0000256" key="3">
    <source>
        <dbReference type="ARBA" id="ARBA00022676"/>
    </source>
</evidence>
<dbReference type="GO" id="GO:0016763">
    <property type="term" value="F:pentosyltransferase activity"/>
    <property type="evidence" value="ECO:0007669"/>
    <property type="project" value="TreeGrafter"/>
</dbReference>
<keyword evidence="7 8" id="KW-0472">Membrane</keyword>
<dbReference type="RefSeq" id="WP_158239781.1">
    <property type="nucleotide sequence ID" value="NZ_PJNE01000001.1"/>
</dbReference>
<feature type="transmembrane region" description="Helical" evidence="8">
    <location>
        <begin position="140"/>
        <end position="156"/>
    </location>
</feature>
<evidence type="ECO:0000256" key="2">
    <source>
        <dbReference type="ARBA" id="ARBA00022475"/>
    </source>
</evidence>
<evidence type="ECO:0000256" key="7">
    <source>
        <dbReference type="ARBA" id="ARBA00023136"/>
    </source>
</evidence>
<evidence type="ECO:0000256" key="4">
    <source>
        <dbReference type="ARBA" id="ARBA00022679"/>
    </source>
</evidence>
<dbReference type="PANTHER" id="PTHR33908">
    <property type="entry name" value="MANNOSYLTRANSFERASE YKCB-RELATED"/>
    <property type="match status" value="1"/>
</dbReference>
<evidence type="ECO:0000313" key="11">
    <source>
        <dbReference type="EMBL" id="PKW26018.1"/>
    </source>
</evidence>
<keyword evidence="12" id="KW-1185">Reference proteome</keyword>
<feature type="domain" description="Putative mannosyltransferase YkcA/B-like C-terminal" evidence="10">
    <location>
        <begin position="462"/>
        <end position="529"/>
    </location>
</feature>
<evidence type="ECO:0000256" key="8">
    <source>
        <dbReference type="SAM" id="Phobius"/>
    </source>
</evidence>